<dbReference type="Proteomes" id="UP000736787">
    <property type="component" value="Unassembled WGS sequence"/>
</dbReference>
<name>A0A8T1ADN6_9STRA</name>
<evidence type="ECO:0000313" key="1">
    <source>
        <dbReference type="EMBL" id="KAG2876359.1"/>
    </source>
</evidence>
<gene>
    <name evidence="1" type="ORF">PC117_g27259</name>
</gene>
<organism evidence="1 2">
    <name type="scientific">Phytophthora cactorum</name>
    <dbReference type="NCBI Taxonomy" id="29920"/>
    <lineage>
        <taxon>Eukaryota</taxon>
        <taxon>Sar</taxon>
        <taxon>Stramenopiles</taxon>
        <taxon>Oomycota</taxon>
        <taxon>Peronosporomycetes</taxon>
        <taxon>Peronosporales</taxon>
        <taxon>Peronosporaceae</taxon>
        <taxon>Phytophthora</taxon>
    </lineage>
</organism>
<evidence type="ECO:0000313" key="2">
    <source>
        <dbReference type="Proteomes" id="UP000736787"/>
    </source>
</evidence>
<sequence>MDLIRDYYDGAQARPIADTFGVSTMPPGHRSSRCCSLTALLQGTGRFTALLTDNHVSGRRAPRSCSDAGIALRDVARQRPDAGCRS</sequence>
<comment type="caution">
    <text evidence="1">The sequence shown here is derived from an EMBL/GenBank/DDBJ whole genome shotgun (WGS) entry which is preliminary data.</text>
</comment>
<reference evidence="1" key="1">
    <citation type="submission" date="2018-10" db="EMBL/GenBank/DDBJ databases">
        <title>Effector identification in a new, highly contiguous assembly of the strawberry crown rot pathogen Phytophthora cactorum.</title>
        <authorList>
            <person name="Armitage A.D."/>
            <person name="Nellist C.F."/>
            <person name="Bates H."/>
            <person name="Vickerstaff R.J."/>
            <person name="Harrison R.J."/>
        </authorList>
    </citation>
    <scope>NUCLEOTIDE SEQUENCE</scope>
    <source>
        <strain evidence="1">4040</strain>
    </source>
</reference>
<dbReference type="AlphaFoldDB" id="A0A8T1ADN6"/>
<accession>A0A8T1ADN6</accession>
<protein>
    <submittedName>
        <fullName evidence="1">Uncharacterized protein</fullName>
    </submittedName>
</protein>
<proteinExistence type="predicted"/>
<dbReference type="EMBL" id="RCMK01003147">
    <property type="protein sequence ID" value="KAG2876359.1"/>
    <property type="molecule type" value="Genomic_DNA"/>
</dbReference>